<sequence>MAAADSPVSNVNDSPQSAQLSDEGKVVYRQDGVFVHTAVPITTQTANIIPGRVIVIEKQNSSFVDWSPIVNEEEEFELESSDYSEWDLVTQSKSREEDGNAPKKKRRSKYAIHFNTAELHSIRRSDPKLAWSYAVFILKDGTTLPALHFHSGGISELVRRLQRYIWLTRAPNNNKLFVVAEDQSALKQSLDQLQLFSEDNPPSGAPWQRFFNSAYYDGMYALSKVTRYVRDVYEGLQQAPENTEPQNQCPGPKKEVEFEDLGDTSVPSVNGNSSLPEKRDLGETPEVTRCEPLRLNEWQSFLDDAGRVNNVKKLRDRVFRGGVDDLIRKPVWQYLLGYKKYGYTAHSQQSLLKGKEDEYRTMKWQWQSMTKTQEKNFSEFRERKHLIDKDVARTDRLHVFYSEANHSNVKKLYDVLLTYCLYNFDLGYVQGMSDLLSPILVLMEDEVEAFWCFVGFMEKLAIRYAHNFDENQEGMKAQLHQLTVLLKFVDPHFYNYLEKHDSGNLYFCFRWLLICFKREFSFPDIMTLWETLWSQNLSPNYHLIVCLAILDKHRRIIMENEFGFTEILKYINDLAYNMDVQEVLSRAEELCLQLLVLPELPEEVKAILYGKNEAMMTPNVERPDPFLMAHSRHVVDLLEGQGAGTASSFMYSSVLAAFSPQESSQELNILEDCDFTQTDMNDLDVGIARTTLNDTEPSENRANEEVVSDEEEIVVLSEEAQNIF</sequence>
<feature type="region of interest" description="Disordered" evidence="2">
    <location>
        <begin position="1"/>
        <end position="23"/>
    </location>
</feature>
<reference evidence="4 5" key="1">
    <citation type="submission" date="2022-05" db="EMBL/GenBank/DDBJ databases">
        <authorList>
            <consortium name="Genoscope - CEA"/>
            <person name="William W."/>
        </authorList>
    </citation>
    <scope>NUCLEOTIDE SEQUENCE [LARGE SCALE GENOMIC DNA]</scope>
</reference>
<organism evidence="4 5">
    <name type="scientific">Porites evermanni</name>
    <dbReference type="NCBI Taxonomy" id="104178"/>
    <lineage>
        <taxon>Eukaryota</taxon>
        <taxon>Metazoa</taxon>
        <taxon>Cnidaria</taxon>
        <taxon>Anthozoa</taxon>
        <taxon>Hexacorallia</taxon>
        <taxon>Scleractinia</taxon>
        <taxon>Fungiina</taxon>
        <taxon>Poritidae</taxon>
        <taxon>Porites</taxon>
    </lineage>
</organism>
<dbReference type="InterPro" id="IPR021935">
    <property type="entry name" value="SGSM1/2_RBD"/>
</dbReference>
<dbReference type="SMART" id="SM00164">
    <property type="entry name" value="TBC"/>
    <property type="match status" value="1"/>
</dbReference>
<dbReference type="Gene3D" id="1.10.472.80">
    <property type="entry name" value="Ypt/Rab-GAP domain of gyp1p, domain 3"/>
    <property type="match status" value="1"/>
</dbReference>
<dbReference type="Pfam" id="PF00566">
    <property type="entry name" value="RabGAP-TBC"/>
    <property type="match status" value="1"/>
</dbReference>
<evidence type="ECO:0000256" key="2">
    <source>
        <dbReference type="SAM" id="MobiDB-lite"/>
    </source>
</evidence>
<accession>A0ABN8LMY2</accession>
<protein>
    <recommendedName>
        <fullName evidence="3">Rab-GAP TBC domain-containing protein</fullName>
    </recommendedName>
</protein>
<evidence type="ECO:0000313" key="4">
    <source>
        <dbReference type="EMBL" id="CAH3017010.1"/>
    </source>
</evidence>
<feature type="compositionally biased region" description="Polar residues" evidence="2">
    <location>
        <begin position="265"/>
        <end position="275"/>
    </location>
</feature>
<feature type="compositionally biased region" description="Polar residues" evidence="2">
    <location>
        <begin position="239"/>
        <end position="249"/>
    </location>
</feature>
<feature type="compositionally biased region" description="Basic and acidic residues" evidence="2">
    <location>
        <begin position="276"/>
        <end position="286"/>
    </location>
</feature>
<comment type="caution">
    <text evidence="4">The sequence shown here is derived from an EMBL/GenBank/DDBJ whole genome shotgun (WGS) entry which is preliminary data.</text>
</comment>
<dbReference type="InterPro" id="IPR035969">
    <property type="entry name" value="Rab-GAP_TBC_sf"/>
</dbReference>
<evidence type="ECO:0000259" key="3">
    <source>
        <dbReference type="PROSITE" id="PS50086"/>
    </source>
</evidence>
<keyword evidence="5" id="KW-1185">Reference proteome</keyword>
<feature type="region of interest" description="Disordered" evidence="2">
    <location>
        <begin position="237"/>
        <end position="286"/>
    </location>
</feature>
<dbReference type="EMBL" id="CALNXI010000053">
    <property type="protein sequence ID" value="CAH3017010.1"/>
    <property type="molecule type" value="Genomic_DNA"/>
</dbReference>
<dbReference type="Pfam" id="PF12068">
    <property type="entry name" value="PH_RBD"/>
    <property type="match status" value="1"/>
</dbReference>
<proteinExistence type="predicted"/>
<dbReference type="SUPFAM" id="SSF47923">
    <property type="entry name" value="Ypt/Rab-GAP domain of gyp1p"/>
    <property type="match status" value="2"/>
</dbReference>
<name>A0ABN8LMY2_9CNID</name>
<dbReference type="InterPro" id="IPR000195">
    <property type="entry name" value="Rab-GAP-TBC_dom"/>
</dbReference>
<dbReference type="Gene3D" id="1.10.8.270">
    <property type="entry name" value="putative rabgap domain of human tbc1 domain family member 14 like domains"/>
    <property type="match status" value="1"/>
</dbReference>
<dbReference type="PANTHER" id="PTHR22957">
    <property type="entry name" value="TBC1 DOMAIN FAMILY MEMBER GTPASE-ACTIVATING PROTEIN"/>
    <property type="match status" value="1"/>
</dbReference>
<dbReference type="PROSITE" id="PS50086">
    <property type="entry name" value="TBC_RABGAP"/>
    <property type="match status" value="1"/>
</dbReference>
<feature type="domain" description="Rab-GAP TBC" evidence="3">
    <location>
        <begin position="322"/>
        <end position="536"/>
    </location>
</feature>
<evidence type="ECO:0000313" key="5">
    <source>
        <dbReference type="Proteomes" id="UP001159427"/>
    </source>
</evidence>
<gene>
    <name evidence="4" type="ORF">PEVE_00034755</name>
</gene>
<feature type="compositionally biased region" description="Polar residues" evidence="2">
    <location>
        <begin position="7"/>
        <end position="20"/>
    </location>
</feature>
<evidence type="ECO:0000256" key="1">
    <source>
        <dbReference type="ARBA" id="ARBA00022468"/>
    </source>
</evidence>
<dbReference type="PANTHER" id="PTHR22957:SF645">
    <property type="entry name" value="LD27216P"/>
    <property type="match status" value="1"/>
</dbReference>
<keyword evidence="1" id="KW-0343">GTPase activation</keyword>
<dbReference type="Proteomes" id="UP001159427">
    <property type="component" value="Unassembled WGS sequence"/>
</dbReference>